<feature type="chain" id="PRO_5024281243" description="Lipoprotein" evidence="1">
    <location>
        <begin position="31"/>
        <end position="236"/>
    </location>
</feature>
<dbReference type="Proteomes" id="UP000392064">
    <property type="component" value="Chromosome"/>
</dbReference>
<organism evidence="2 3">
    <name type="scientific">Aeromicrobium yanjiei</name>
    <dbReference type="NCBI Taxonomy" id="2662028"/>
    <lineage>
        <taxon>Bacteria</taxon>
        <taxon>Bacillati</taxon>
        <taxon>Actinomycetota</taxon>
        <taxon>Actinomycetes</taxon>
        <taxon>Propionibacteriales</taxon>
        <taxon>Nocardioidaceae</taxon>
        <taxon>Aeromicrobium</taxon>
    </lineage>
</organism>
<evidence type="ECO:0008006" key="4">
    <source>
        <dbReference type="Google" id="ProtNLM"/>
    </source>
</evidence>
<dbReference type="PROSITE" id="PS51257">
    <property type="entry name" value="PROKAR_LIPOPROTEIN"/>
    <property type="match status" value="1"/>
</dbReference>
<evidence type="ECO:0000313" key="2">
    <source>
        <dbReference type="EMBL" id="QGG42373.1"/>
    </source>
</evidence>
<dbReference type="EMBL" id="CP045737">
    <property type="protein sequence ID" value="QGG42373.1"/>
    <property type="molecule type" value="Genomic_DNA"/>
</dbReference>
<proteinExistence type="predicted"/>
<name>A0A5Q2ML09_9ACTN</name>
<accession>A0A5Q2ML09</accession>
<feature type="signal peptide" evidence="1">
    <location>
        <begin position="1"/>
        <end position="30"/>
    </location>
</feature>
<keyword evidence="3" id="KW-1185">Reference proteome</keyword>
<dbReference type="KEGG" id="aef:GEV26_13860"/>
<evidence type="ECO:0000256" key="1">
    <source>
        <dbReference type="SAM" id="SignalP"/>
    </source>
</evidence>
<evidence type="ECO:0000313" key="3">
    <source>
        <dbReference type="Proteomes" id="UP000392064"/>
    </source>
</evidence>
<dbReference type="RefSeq" id="WP_153653971.1">
    <property type="nucleotide sequence ID" value="NZ_CP045737.1"/>
</dbReference>
<gene>
    <name evidence="2" type="ORF">GEV26_13860</name>
</gene>
<keyword evidence="1" id="KW-0732">Signal</keyword>
<protein>
    <recommendedName>
        <fullName evidence="4">Lipoprotein</fullName>
    </recommendedName>
</protein>
<dbReference type="AlphaFoldDB" id="A0A5Q2ML09"/>
<sequence length="236" mass="26290">MHTSLRRRAAAAIALTATLLLSGCGLSDFAAQDPEPVATKPTASPTPAFDSQFTRDGTFQSHVDIDGMDFVYTLWPTKSTPRTNLWFPKGNKYFSFTLQAYDLDQDLRDKFSTKRKVWLDRIRVESETTTKSGAVERPYDLDATASRITFDPEPVTTKRGMLITSPKGAFELRNQKIGTLAMDTSGLNLIFRATVHIQRSAGSKTYYKETIRQRVPIAIFASDQETVAAKIPIDAN</sequence>
<reference evidence="2 3" key="1">
    <citation type="submission" date="2019-11" db="EMBL/GenBank/DDBJ databases">
        <authorList>
            <person name="Li J."/>
        </authorList>
    </citation>
    <scope>NUCLEOTIDE SEQUENCE [LARGE SCALE GENOMIC DNA]</scope>
    <source>
        <strain evidence="2 3">MF47</strain>
    </source>
</reference>